<sequence length="65" mass="7856">AFDRLKKRFQLLTELRTKNTKIATELIETSLILHNLLERNGDEWEESSERVVMYRIQYDDNNNSR</sequence>
<evidence type="ECO:0000313" key="1">
    <source>
        <dbReference type="EMBL" id="CAG8851071.1"/>
    </source>
</evidence>
<keyword evidence="2" id="KW-1185">Reference proteome</keyword>
<comment type="caution">
    <text evidence="1">The sequence shown here is derived from an EMBL/GenBank/DDBJ whole genome shotgun (WGS) entry which is preliminary data.</text>
</comment>
<evidence type="ECO:0000313" key="2">
    <source>
        <dbReference type="Proteomes" id="UP000789920"/>
    </source>
</evidence>
<organism evidence="1 2">
    <name type="scientific">Racocetra persica</name>
    <dbReference type="NCBI Taxonomy" id="160502"/>
    <lineage>
        <taxon>Eukaryota</taxon>
        <taxon>Fungi</taxon>
        <taxon>Fungi incertae sedis</taxon>
        <taxon>Mucoromycota</taxon>
        <taxon>Glomeromycotina</taxon>
        <taxon>Glomeromycetes</taxon>
        <taxon>Diversisporales</taxon>
        <taxon>Gigasporaceae</taxon>
        <taxon>Racocetra</taxon>
    </lineage>
</organism>
<accession>A0ACA9SYD8</accession>
<name>A0ACA9SYD8_9GLOM</name>
<reference evidence="1" key="1">
    <citation type="submission" date="2021-06" db="EMBL/GenBank/DDBJ databases">
        <authorList>
            <person name="Kallberg Y."/>
            <person name="Tangrot J."/>
            <person name="Rosling A."/>
        </authorList>
    </citation>
    <scope>NUCLEOTIDE SEQUENCE</scope>
    <source>
        <strain evidence="1">MA461A</strain>
    </source>
</reference>
<gene>
    <name evidence="1" type="ORF">RPERSI_LOCUS36393</name>
</gene>
<dbReference type="EMBL" id="CAJVQC010174067">
    <property type="protein sequence ID" value="CAG8851071.1"/>
    <property type="molecule type" value="Genomic_DNA"/>
</dbReference>
<proteinExistence type="predicted"/>
<feature type="non-terminal residue" evidence="1">
    <location>
        <position position="65"/>
    </location>
</feature>
<protein>
    <submittedName>
        <fullName evidence="1">29836_t:CDS:1</fullName>
    </submittedName>
</protein>
<dbReference type="Proteomes" id="UP000789920">
    <property type="component" value="Unassembled WGS sequence"/>
</dbReference>
<feature type="non-terminal residue" evidence="1">
    <location>
        <position position="1"/>
    </location>
</feature>